<gene>
    <name evidence="1" type="ORF">CA163_28710</name>
</gene>
<dbReference type="GO" id="GO:0003676">
    <property type="term" value="F:nucleic acid binding"/>
    <property type="evidence" value="ECO:0007669"/>
    <property type="project" value="InterPro"/>
</dbReference>
<evidence type="ECO:0000313" key="1">
    <source>
        <dbReference type="EMBL" id="OXE29423.1"/>
    </source>
</evidence>
<dbReference type="InterPro" id="IPR012337">
    <property type="entry name" value="RNaseH-like_sf"/>
</dbReference>
<reference evidence="1 2" key="1">
    <citation type="journal article" date="2017" name="Appl. Environ. Microbiol.">
        <title>Parallel evolution of two clades of a major Atlantic endemic Vibrio parahaemolyticus pathogen lineage by independent acquisition of related pathogenicity islands.</title>
        <authorList>
            <person name="Xu F."/>
            <person name="Gonzalez-Escalona N."/>
            <person name="Drees K.P."/>
            <person name="Sebra R.P."/>
            <person name="Cooper V.S."/>
            <person name="Jones S.H."/>
            <person name="Whistler C.A."/>
        </authorList>
    </citation>
    <scope>NUCLEOTIDE SEQUENCE [LARGE SCALE GENOMIC DNA]</scope>
    <source>
        <strain evidence="1 2">MAVP-3</strain>
    </source>
</reference>
<organism evidence="1 2">
    <name type="scientific">Vibrio parahaemolyticus</name>
    <dbReference type="NCBI Taxonomy" id="670"/>
    <lineage>
        <taxon>Bacteria</taxon>
        <taxon>Pseudomonadati</taxon>
        <taxon>Pseudomonadota</taxon>
        <taxon>Gammaproteobacteria</taxon>
        <taxon>Vibrionales</taxon>
        <taxon>Vibrionaceae</taxon>
        <taxon>Vibrio</taxon>
    </lineage>
</organism>
<protein>
    <submittedName>
        <fullName evidence="1">DNA polymerase III subunit epsilon</fullName>
    </submittedName>
</protein>
<dbReference type="Gene3D" id="3.30.420.10">
    <property type="entry name" value="Ribonuclease H-like superfamily/Ribonuclease H"/>
    <property type="match status" value="1"/>
</dbReference>
<dbReference type="SUPFAM" id="SSF53098">
    <property type="entry name" value="Ribonuclease H-like"/>
    <property type="match status" value="1"/>
</dbReference>
<feature type="non-terminal residue" evidence="1">
    <location>
        <position position="102"/>
    </location>
</feature>
<accession>A0A227J2W2</accession>
<proteinExistence type="predicted"/>
<sequence length="102" mass="11750">MIKRWFKRWETPLSPEQKRQAIHVVDDWPMVLKDYLQRPLVDDSTTLKDLSFVALDFETTGVDAQGDKILSIGVVDLTLDGIDIASSKEWYICHGQFIKPET</sequence>
<dbReference type="EMBL" id="NIXT01003273">
    <property type="protein sequence ID" value="OXE29423.1"/>
    <property type="molecule type" value="Genomic_DNA"/>
</dbReference>
<dbReference type="Proteomes" id="UP000214596">
    <property type="component" value="Unassembled WGS sequence"/>
</dbReference>
<evidence type="ECO:0000313" key="2">
    <source>
        <dbReference type="Proteomes" id="UP000214596"/>
    </source>
</evidence>
<name>A0A227J2W2_VIBPH</name>
<dbReference type="InterPro" id="IPR036397">
    <property type="entry name" value="RNaseH_sf"/>
</dbReference>
<comment type="caution">
    <text evidence="1">The sequence shown here is derived from an EMBL/GenBank/DDBJ whole genome shotgun (WGS) entry which is preliminary data.</text>
</comment>
<dbReference type="STRING" id="670.ACZ92_00560"/>
<dbReference type="AlphaFoldDB" id="A0A227J2W2"/>